<organism evidence="2 3">
    <name type="scientific">Stenotrophomonas aracearum</name>
    <dbReference type="NCBI Taxonomy" id="3003272"/>
    <lineage>
        <taxon>Bacteria</taxon>
        <taxon>Pseudomonadati</taxon>
        <taxon>Pseudomonadota</taxon>
        <taxon>Gammaproteobacteria</taxon>
        <taxon>Lysobacterales</taxon>
        <taxon>Lysobacteraceae</taxon>
        <taxon>Stenotrophomonas</taxon>
    </lineage>
</organism>
<sequence>MDDLWEVSVVVGIRDTQWVLTKDTIPDPTFNLAGNAEGRAGDIATALNGRFFLFEAKSQRSEFSSEWRPRKRGKDKIRRAKYAYEKLIKTATEVDHSQPLSQQNAFNMLLRSSLCHYFAYWQDKDKDSAIESICLSPYFIETALGSLSRLTDPSTIKKTAGCFDLTIADGNPCAAFTLAYAFEKRLGVRTQQSTDWFEIGLGPEEFQNYLNFLCEDSEGGTEPLNLIAFSTTGFMRIAKTVADLSSIAMSLSLTPEPNTKPTPPLQRWAKCQSDVLALTPQPDQKLQTSHPVKAYTPSTTQVGPNKCGPK</sequence>
<proteinExistence type="predicted"/>
<keyword evidence="3" id="KW-1185">Reference proteome</keyword>
<protein>
    <submittedName>
        <fullName evidence="2">Uncharacterized protein</fullName>
    </submittedName>
</protein>
<feature type="compositionally biased region" description="Polar residues" evidence="1">
    <location>
        <begin position="281"/>
        <end position="303"/>
    </location>
</feature>
<evidence type="ECO:0000313" key="2">
    <source>
        <dbReference type="EMBL" id="WNH49582.1"/>
    </source>
</evidence>
<gene>
    <name evidence="2" type="ORF">PDM28_04495</name>
</gene>
<reference evidence="2 3" key="1">
    <citation type="submission" date="2022-12" db="EMBL/GenBank/DDBJ databases">
        <title>Two new species, Stenotrophomonas aracearum and Stenotrophomonas oahuensis, isolated from Anthurium (Araceae family) in Hawaii.</title>
        <authorList>
            <person name="Chunag S.C."/>
            <person name="Dobhal S."/>
            <person name="Alvarez A."/>
            <person name="Arif M."/>
        </authorList>
    </citation>
    <scope>NUCLEOTIDE SEQUENCE [LARGE SCALE GENOMIC DNA]</scope>
    <source>
        <strain evidence="2 3">A5588</strain>
    </source>
</reference>
<dbReference type="RefSeq" id="WP_311183930.1">
    <property type="nucleotide sequence ID" value="NZ_CP115543.1"/>
</dbReference>
<evidence type="ECO:0000256" key="1">
    <source>
        <dbReference type="SAM" id="MobiDB-lite"/>
    </source>
</evidence>
<name>A0ABY9YFV5_9GAMM</name>
<accession>A0ABY9YFV5</accession>
<feature type="region of interest" description="Disordered" evidence="1">
    <location>
        <begin position="280"/>
        <end position="310"/>
    </location>
</feature>
<dbReference type="EMBL" id="CP115543">
    <property type="protein sequence ID" value="WNH49582.1"/>
    <property type="molecule type" value="Genomic_DNA"/>
</dbReference>
<evidence type="ECO:0000313" key="3">
    <source>
        <dbReference type="Proteomes" id="UP001305421"/>
    </source>
</evidence>
<dbReference type="Proteomes" id="UP001305421">
    <property type="component" value="Chromosome"/>
</dbReference>